<evidence type="ECO:0000313" key="2">
    <source>
        <dbReference type="EMBL" id="CCH88521.1"/>
    </source>
</evidence>
<organism evidence="2 3">
    <name type="scientific">Modestobacter italicus (strain DSM 44449 / CECT 9708 / BC 501)</name>
    <dbReference type="NCBI Taxonomy" id="2732864"/>
    <lineage>
        <taxon>Bacteria</taxon>
        <taxon>Bacillati</taxon>
        <taxon>Actinomycetota</taxon>
        <taxon>Actinomycetes</taxon>
        <taxon>Geodermatophilales</taxon>
        <taxon>Geodermatophilaceae</taxon>
        <taxon>Modestobacter</taxon>
    </lineage>
</organism>
<protein>
    <submittedName>
        <fullName evidence="2">Antisigma-factor antagonist</fullName>
    </submittedName>
</protein>
<proteinExistence type="predicted"/>
<dbReference type="KEGG" id="mmar:MODMU_3096"/>
<dbReference type="EMBL" id="FO203431">
    <property type="protein sequence ID" value="CCH88521.1"/>
    <property type="molecule type" value="Genomic_DNA"/>
</dbReference>
<reference evidence="2 3" key="1">
    <citation type="journal article" date="2012" name="J. Bacteriol.">
        <title>Genome Sequence of Radiation-Resistant Modestobacter marinus Strain BC501, a Representative Actinobacterium That Thrives on Calcareous Stone Surfaces.</title>
        <authorList>
            <person name="Normand P."/>
            <person name="Gury J."/>
            <person name="Pujic P."/>
            <person name="Chouaia B."/>
            <person name="Crotti E."/>
            <person name="Brusetti L."/>
            <person name="Daffonchio D."/>
            <person name="Vacherie B."/>
            <person name="Barbe V."/>
            <person name="Medigue C."/>
            <person name="Calteau A."/>
            <person name="Ghodhbane-Gtari F."/>
            <person name="Essoussi I."/>
            <person name="Nouioui I."/>
            <person name="Abbassi-Ghozzi I."/>
            <person name="Gtari M."/>
        </authorList>
    </citation>
    <scope>NUCLEOTIDE SEQUENCE [LARGE SCALE GENOMIC DNA]</scope>
    <source>
        <strain evidence="3">BC 501</strain>
    </source>
</reference>
<keyword evidence="3" id="KW-1185">Reference proteome</keyword>
<dbReference type="PROSITE" id="PS50801">
    <property type="entry name" value="STAS"/>
    <property type="match status" value="1"/>
</dbReference>
<feature type="domain" description="STAS" evidence="1">
    <location>
        <begin position="5"/>
        <end position="109"/>
    </location>
</feature>
<dbReference type="AlphaFoldDB" id="I4EYQ8"/>
<dbReference type="Pfam" id="PF13466">
    <property type="entry name" value="STAS_2"/>
    <property type="match status" value="1"/>
</dbReference>
<gene>
    <name evidence="2" type="ordered locus">MODMU_3096</name>
</gene>
<dbReference type="Gene3D" id="3.30.750.24">
    <property type="entry name" value="STAS domain"/>
    <property type="match status" value="1"/>
</dbReference>
<dbReference type="HOGENOM" id="CLU_2180870_0_0_11"/>
<name>I4EYQ8_MODI5</name>
<dbReference type="SUPFAM" id="SSF52091">
    <property type="entry name" value="SpoIIaa-like"/>
    <property type="match status" value="1"/>
</dbReference>
<dbReference type="Proteomes" id="UP000006461">
    <property type="component" value="Chromosome"/>
</dbReference>
<accession>I4EYQ8</accession>
<evidence type="ECO:0000259" key="1">
    <source>
        <dbReference type="PROSITE" id="PS50801"/>
    </source>
</evidence>
<sequence length="109" mass="11392">MPDPYSINVTANSGRVTIQLCGEVDKEAVPQLQAALAAALSAAPDSLRIDLTEIPYLSLSAMGAILAARARAARAHTDVVIPDPPRVLRKFMDLVDPDGNSSKPTAAVA</sequence>
<dbReference type="InterPro" id="IPR058548">
    <property type="entry name" value="MlaB-like_STAS"/>
</dbReference>
<dbReference type="InterPro" id="IPR036513">
    <property type="entry name" value="STAS_dom_sf"/>
</dbReference>
<dbReference type="InterPro" id="IPR002645">
    <property type="entry name" value="STAS_dom"/>
</dbReference>
<evidence type="ECO:0000313" key="3">
    <source>
        <dbReference type="Proteomes" id="UP000006461"/>
    </source>
</evidence>